<proteinExistence type="predicted"/>
<gene>
    <name evidence="1" type="primary">Necator_chrII.g5368</name>
    <name evidence="1" type="ORF">RB195_017575</name>
</gene>
<protein>
    <submittedName>
        <fullName evidence="1">Uncharacterized protein</fullName>
    </submittedName>
</protein>
<name>A0ABR1C7F1_NECAM</name>
<reference evidence="1 2" key="1">
    <citation type="submission" date="2023-08" db="EMBL/GenBank/DDBJ databases">
        <title>A Necator americanus chromosomal reference genome.</title>
        <authorList>
            <person name="Ilik V."/>
            <person name="Petrzelkova K.J."/>
            <person name="Pardy F."/>
            <person name="Fuh T."/>
            <person name="Niatou-Singa F.S."/>
            <person name="Gouil Q."/>
            <person name="Baker L."/>
            <person name="Ritchie M.E."/>
            <person name="Jex A.R."/>
            <person name="Gazzola D."/>
            <person name="Li H."/>
            <person name="Toshio Fujiwara R."/>
            <person name="Zhan B."/>
            <person name="Aroian R.V."/>
            <person name="Pafco B."/>
            <person name="Schwarz E.M."/>
        </authorList>
    </citation>
    <scope>NUCLEOTIDE SEQUENCE [LARGE SCALE GENOMIC DNA]</scope>
    <source>
        <strain evidence="1 2">Aroian</strain>
        <tissue evidence="1">Whole animal</tissue>
    </source>
</reference>
<evidence type="ECO:0000313" key="1">
    <source>
        <dbReference type="EMBL" id="KAK6733891.1"/>
    </source>
</evidence>
<dbReference type="Proteomes" id="UP001303046">
    <property type="component" value="Unassembled WGS sequence"/>
</dbReference>
<keyword evidence="2" id="KW-1185">Reference proteome</keyword>
<evidence type="ECO:0000313" key="2">
    <source>
        <dbReference type="Proteomes" id="UP001303046"/>
    </source>
</evidence>
<comment type="caution">
    <text evidence="1">The sequence shown here is derived from an EMBL/GenBank/DDBJ whole genome shotgun (WGS) entry which is preliminary data.</text>
</comment>
<dbReference type="EMBL" id="JAVFWL010000002">
    <property type="protein sequence ID" value="KAK6733891.1"/>
    <property type="molecule type" value="Genomic_DNA"/>
</dbReference>
<sequence>MTKTQHKKVDYLKGAGNHWKQLSISLRRTTLECRSEILCSLGVDRQLIRGVKFREIWNSDEWIDSVQALAGLKRMGKAVFNGDGFKARRKSSCNTSPP</sequence>
<accession>A0ABR1C7F1</accession>
<organism evidence="1 2">
    <name type="scientific">Necator americanus</name>
    <name type="common">Human hookworm</name>
    <dbReference type="NCBI Taxonomy" id="51031"/>
    <lineage>
        <taxon>Eukaryota</taxon>
        <taxon>Metazoa</taxon>
        <taxon>Ecdysozoa</taxon>
        <taxon>Nematoda</taxon>
        <taxon>Chromadorea</taxon>
        <taxon>Rhabditida</taxon>
        <taxon>Rhabditina</taxon>
        <taxon>Rhabditomorpha</taxon>
        <taxon>Strongyloidea</taxon>
        <taxon>Ancylostomatidae</taxon>
        <taxon>Bunostominae</taxon>
        <taxon>Necator</taxon>
    </lineage>
</organism>